<dbReference type="Proteomes" id="UP000236723">
    <property type="component" value="Unassembled WGS sequence"/>
</dbReference>
<dbReference type="RefSeq" id="WP_103936350.1">
    <property type="nucleotide sequence ID" value="NZ_FNVO01000002.1"/>
</dbReference>
<reference evidence="4" key="1">
    <citation type="submission" date="2016-10" db="EMBL/GenBank/DDBJ databases">
        <authorList>
            <person name="Varghese N."/>
            <person name="Submissions S."/>
        </authorList>
    </citation>
    <scope>NUCLEOTIDE SEQUENCE [LARGE SCALE GENOMIC DNA]</scope>
    <source>
        <strain evidence="4">DSM 43163</strain>
    </source>
</reference>
<evidence type="ECO:0000313" key="3">
    <source>
        <dbReference type="EMBL" id="SEF78642.1"/>
    </source>
</evidence>
<dbReference type="EMBL" id="FNVO01000002">
    <property type="protein sequence ID" value="SEF78642.1"/>
    <property type="molecule type" value="Genomic_DNA"/>
</dbReference>
<evidence type="ECO:0000313" key="4">
    <source>
        <dbReference type="Proteomes" id="UP000236723"/>
    </source>
</evidence>
<evidence type="ECO:0000256" key="2">
    <source>
        <dbReference type="SAM" id="SignalP"/>
    </source>
</evidence>
<sequence length="154" mass="15531">MTGWRDVLSHAVVALALTGGAAACGENEPSARPPSFTSPPQAQATAPTATPEAVTTPVSPGSTRAVPEGVPIYRPSTVVSRVSGATVLTTPDPVEKVGAFYSDAIERGGWQSISKNATDTSVNFTVERPGKGATISISSTGSGTLISLSGHSVP</sequence>
<feature type="compositionally biased region" description="Low complexity" evidence="1">
    <location>
        <begin position="38"/>
        <end position="60"/>
    </location>
</feature>
<name>A0A1H5UU36_9ACTN</name>
<evidence type="ECO:0008006" key="5">
    <source>
        <dbReference type="Google" id="ProtNLM"/>
    </source>
</evidence>
<protein>
    <recommendedName>
        <fullName evidence="5">Lipoprotein</fullName>
    </recommendedName>
</protein>
<feature type="region of interest" description="Disordered" evidence="1">
    <location>
        <begin position="25"/>
        <end position="69"/>
    </location>
</feature>
<organism evidence="3 4">
    <name type="scientific">Thermomonospora echinospora</name>
    <dbReference type="NCBI Taxonomy" id="1992"/>
    <lineage>
        <taxon>Bacteria</taxon>
        <taxon>Bacillati</taxon>
        <taxon>Actinomycetota</taxon>
        <taxon>Actinomycetes</taxon>
        <taxon>Streptosporangiales</taxon>
        <taxon>Thermomonosporaceae</taxon>
        <taxon>Thermomonospora</taxon>
    </lineage>
</organism>
<accession>A0A1H5UU36</accession>
<gene>
    <name evidence="3" type="ORF">SAMN04489712_10231</name>
</gene>
<dbReference type="PROSITE" id="PS51257">
    <property type="entry name" value="PROKAR_LIPOPROTEIN"/>
    <property type="match status" value="1"/>
</dbReference>
<dbReference type="AlphaFoldDB" id="A0A1H5UU36"/>
<keyword evidence="4" id="KW-1185">Reference proteome</keyword>
<feature type="signal peptide" evidence="2">
    <location>
        <begin position="1"/>
        <end position="23"/>
    </location>
</feature>
<dbReference type="OrthoDB" id="4485499at2"/>
<evidence type="ECO:0000256" key="1">
    <source>
        <dbReference type="SAM" id="MobiDB-lite"/>
    </source>
</evidence>
<proteinExistence type="predicted"/>
<feature type="chain" id="PRO_5009286549" description="Lipoprotein" evidence="2">
    <location>
        <begin position="24"/>
        <end position="154"/>
    </location>
</feature>
<keyword evidence="2" id="KW-0732">Signal</keyword>